<dbReference type="InterPro" id="IPR042245">
    <property type="entry name" value="Tgt2/MlaC_sf"/>
</dbReference>
<name>V9TU02_9PROT</name>
<dbReference type="PANTHER" id="PTHR36573">
    <property type="entry name" value="INTERMEMBRANE PHOSPHOLIPID TRANSPORT SYSTEM BINDING PROTEIN MLAC"/>
    <property type="match status" value="1"/>
</dbReference>
<dbReference type="AlphaFoldDB" id="V9TU02"/>
<dbReference type="PANTHER" id="PTHR36573:SF1">
    <property type="entry name" value="INTERMEMBRANE PHOSPHOLIPID TRANSPORT SYSTEM BINDING PROTEIN MLAC"/>
    <property type="match status" value="1"/>
</dbReference>
<protein>
    <submittedName>
        <fullName evidence="2">ABC-type transport system</fullName>
    </submittedName>
</protein>
<dbReference type="HOGENOM" id="CLU_094502_1_0_5"/>
<organism evidence="2 3">
    <name type="scientific">Candidatus Endolissoclinum faulkneri L5</name>
    <dbReference type="NCBI Taxonomy" id="1401328"/>
    <lineage>
        <taxon>Bacteria</taxon>
        <taxon>Pseudomonadati</taxon>
        <taxon>Pseudomonadota</taxon>
        <taxon>Alphaproteobacteria</taxon>
        <taxon>Rhodospirillales</taxon>
        <taxon>Rhodospirillaceae</taxon>
        <taxon>Candidatus Endolissoclinum</taxon>
    </lineage>
</organism>
<keyword evidence="1" id="KW-0732">Signal</keyword>
<dbReference type="OrthoDB" id="8099120at2"/>
<dbReference type="Gene3D" id="3.10.450.710">
    <property type="entry name" value="Tgt2/MlaC"/>
    <property type="match status" value="1"/>
</dbReference>
<dbReference type="Pfam" id="PF05494">
    <property type="entry name" value="MlaC"/>
    <property type="match status" value="1"/>
</dbReference>
<dbReference type="RefSeq" id="WP_025300522.1">
    <property type="nucleotide sequence ID" value="NZ_CP006745.1"/>
</dbReference>
<proteinExistence type="predicted"/>
<gene>
    <name evidence="2" type="ORF">P856_423</name>
</gene>
<evidence type="ECO:0000313" key="2">
    <source>
        <dbReference type="EMBL" id="AHC73642.1"/>
    </source>
</evidence>
<feature type="signal peptide" evidence="1">
    <location>
        <begin position="1"/>
        <end position="23"/>
    </location>
</feature>
<dbReference type="eggNOG" id="COG2854">
    <property type="taxonomic scope" value="Bacteria"/>
</dbReference>
<reference evidence="2 3" key="1">
    <citation type="journal article" date="2013" name="PLoS ONE">
        <title>Bacterial endosymbiosis in a chordate host: long-term co-evolution and conservation of secondary metabolism.</title>
        <authorList>
            <person name="Kwan J.C."/>
            <person name="Schmidt E.W."/>
        </authorList>
    </citation>
    <scope>NUCLEOTIDE SEQUENCE [LARGE SCALE GENOMIC DNA]</scope>
    <source>
        <strain evidence="3">faulkneri L5</strain>
    </source>
</reference>
<feature type="chain" id="PRO_5004782361" evidence="1">
    <location>
        <begin position="24"/>
        <end position="197"/>
    </location>
</feature>
<keyword evidence="3" id="KW-1185">Reference proteome</keyword>
<evidence type="ECO:0000256" key="1">
    <source>
        <dbReference type="SAM" id="SignalP"/>
    </source>
</evidence>
<dbReference type="STRING" id="1401328.P856_423"/>
<dbReference type="Proteomes" id="UP000018700">
    <property type="component" value="Chromosome"/>
</dbReference>
<evidence type="ECO:0000313" key="3">
    <source>
        <dbReference type="Proteomes" id="UP000018700"/>
    </source>
</evidence>
<dbReference type="KEGG" id="efk:P856_423"/>
<dbReference type="InterPro" id="IPR008869">
    <property type="entry name" value="MlaC/ttg2D"/>
</dbReference>
<dbReference type="EMBL" id="CP006745">
    <property type="protein sequence ID" value="AHC73642.1"/>
    <property type="molecule type" value="Genomic_DNA"/>
</dbReference>
<sequence>MSQLIRLFILFSFIAWPSSIATAAFDASSAVSEFADKAIILMSYSDLSETERRDKFEQLVQKYFDLPVIGKFLLGKYWQTATQAEWDAYLKVFAKNIVYTYARQLDQYFGQRLVIYGIRKNGRFDIVSSRIVSPKNNEGVRLEWVVAKSNSTFKIIDVIIEGMSMSITQRQEYTSVIQANAGSIKALVDALSRQITE</sequence>
<accession>V9TU02</accession>